<dbReference type="InterPro" id="IPR051606">
    <property type="entry name" value="Polyketide_Oxido-like"/>
</dbReference>
<proteinExistence type="predicted"/>
<dbReference type="GO" id="GO:0016646">
    <property type="term" value="F:oxidoreductase activity, acting on the CH-NH group of donors, NAD or NADP as acceptor"/>
    <property type="evidence" value="ECO:0007669"/>
    <property type="project" value="TreeGrafter"/>
</dbReference>
<dbReference type="Gene3D" id="3.40.50.720">
    <property type="entry name" value="NAD(P)-binding Rossmann-like Domain"/>
    <property type="match status" value="1"/>
</dbReference>
<feature type="domain" description="NAD(P)-binding" evidence="1">
    <location>
        <begin position="22"/>
        <end position="217"/>
    </location>
</feature>
<accession>A0A2A9CT48</accession>
<reference evidence="2 3" key="1">
    <citation type="submission" date="2017-10" db="EMBL/GenBank/DDBJ databases">
        <title>Sequencing the genomes of 1000 actinobacteria strains.</title>
        <authorList>
            <person name="Klenk H.-P."/>
        </authorList>
    </citation>
    <scope>NUCLEOTIDE SEQUENCE [LARGE SCALE GENOMIC DNA]</scope>
    <source>
        <strain evidence="2 3">DSM 15597</strain>
    </source>
</reference>
<evidence type="ECO:0000313" key="3">
    <source>
        <dbReference type="Proteomes" id="UP000226079"/>
    </source>
</evidence>
<keyword evidence="3" id="KW-1185">Reference proteome</keyword>
<sequence>MLFHAAVFDNNEWGTMKITVLGGTGYGGAAVAAEAAKRGHEVTAVARRAPEQPLDGVAYLTGSLQDADFRAQAVAGADVVFEALSPRGDMVGQVEAIFDDLARLAAENGFRLGVLGGAGSLLVAEGGPRIIDVANPPADVLAEMQLGVYKLEAFRAAAEGLDWFYVSPAAEFGSWVPSTVTGSYRTSDDILLSDENGKSEISAADLALAVLDEIEEPRHTRRRFHVAH</sequence>
<dbReference type="PANTHER" id="PTHR43355:SF2">
    <property type="entry name" value="FLAVIN REDUCTASE (NADPH)"/>
    <property type="match status" value="1"/>
</dbReference>
<evidence type="ECO:0000259" key="1">
    <source>
        <dbReference type="Pfam" id="PF13460"/>
    </source>
</evidence>
<organism evidence="2 3">
    <name type="scientific">Propionicimonas paludicola</name>
    <dbReference type="NCBI Taxonomy" id="185243"/>
    <lineage>
        <taxon>Bacteria</taxon>
        <taxon>Bacillati</taxon>
        <taxon>Actinomycetota</taxon>
        <taxon>Actinomycetes</taxon>
        <taxon>Propionibacteriales</taxon>
        <taxon>Nocardioidaceae</taxon>
        <taxon>Propionicimonas</taxon>
    </lineage>
</organism>
<dbReference type="Pfam" id="PF13460">
    <property type="entry name" value="NAD_binding_10"/>
    <property type="match status" value="1"/>
</dbReference>
<dbReference type="AlphaFoldDB" id="A0A2A9CT48"/>
<dbReference type="InterPro" id="IPR016040">
    <property type="entry name" value="NAD(P)-bd_dom"/>
</dbReference>
<evidence type="ECO:0000313" key="2">
    <source>
        <dbReference type="EMBL" id="PFG17538.1"/>
    </source>
</evidence>
<dbReference type="InterPro" id="IPR036291">
    <property type="entry name" value="NAD(P)-bd_dom_sf"/>
</dbReference>
<comment type="caution">
    <text evidence="2">The sequence shown here is derived from an EMBL/GenBank/DDBJ whole genome shotgun (WGS) entry which is preliminary data.</text>
</comment>
<dbReference type="EMBL" id="PDJC01000001">
    <property type="protein sequence ID" value="PFG17538.1"/>
    <property type="molecule type" value="Genomic_DNA"/>
</dbReference>
<dbReference type="Proteomes" id="UP000226079">
    <property type="component" value="Unassembled WGS sequence"/>
</dbReference>
<name>A0A2A9CT48_9ACTN</name>
<dbReference type="SUPFAM" id="SSF51735">
    <property type="entry name" value="NAD(P)-binding Rossmann-fold domains"/>
    <property type="match status" value="1"/>
</dbReference>
<protein>
    <recommendedName>
        <fullName evidence="1">NAD(P)-binding domain-containing protein</fullName>
    </recommendedName>
</protein>
<gene>
    <name evidence="2" type="ORF">ATK74_2111</name>
</gene>
<dbReference type="PANTHER" id="PTHR43355">
    <property type="entry name" value="FLAVIN REDUCTASE (NADPH)"/>
    <property type="match status" value="1"/>
</dbReference>